<dbReference type="Proteomes" id="UP000298460">
    <property type="component" value="Unassembled WGS sequence"/>
</dbReference>
<sequence>MKMVIAIVQDKDVSKLLQCVTRVGLRATRLASTGGFLRSGNTTLLFGVEEERLEGLLSTIRDTCHQRDEMLTLAQPIMGPVDAHIPFPIEVPVGGATVFVLDVEQFIKV</sequence>
<evidence type="ECO:0000313" key="2">
    <source>
        <dbReference type="Proteomes" id="UP000298460"/>
    </source>
</evidence>
<dbReference type="PANTHER" id="PTHR38456">
    <property type="entry name" value="CYCLIC DI-AMP RECEPTOR A"/>
    <property type="match status" value="1"/>
</dbReference>
<reference evidence="1 2" key="1">
    <citation type="submission" date="2019-03" db="EMBL/GenBank/DDBJ databases">
        <title>Draft Genome Sequence of Desulfosporosinus fructosivorans Strain 63.6F, Isolated from Marine Sediment in the Baltic Sea.</title>
        <authorList>
            <person name="Hausmann B."/>
            <person name="Vandieken V."/>
            <person name="Pjevac P."/>
            <person name="Schreck K."/>
            <person name="Herbold C.W."/>
            <person name="Loy A."/>
        </authorList>
    </citation>
    <scope>NUCLEOTIDE SEQUENCE [LARGE SCALE GENOMIC DNA]</scope>
    <source>
        <strain evidence="1 2">63.6F</strain>
    </source>
</reference>
<keyword evidence="2" id="KW-1185">Reference proteome</keyword>
<dbReference type="PANTHER" id="PTHR38456:SF1">
    <property type="entry name" value="CYCLIC DI-AMP RECEPTOR A"/>
    <property type="match status" value="1"/>
</dbReference>
<dbReference type="InterPro" id="IPR015867">
    <property type="entry name" value="N-reg_PII/ATP_PRibTrfase_C"/>
</dbReference>
<dbReference type="OrthoDB" id="9794275at2"/>
<dbReference type="RefSeq" id="WP_135549558.1">
    <property type="nucleotide sequence ID" value="NZ_SPQQ01000007.1"/>
</dbReference>
<gene>
    <name evidence="1" type="ORF">E4K67_18815</name>
</gene>
<dbReference type="Gene3D" id="3.30.70.120">
    <property type="match status" value="1"/>
</dbReference>
<dbReference type="SUPFAM" id="SSF54913">
    <property type="entry name" value="GlnB-like"/>
    <property type="match status" value="1"/>
</dbReference>
<protein>
    <recommendedName>
        <fullName evidence="3">Transcriptional regulator</fullName>
    </recommendedName>
</protein>
<evidence type="ECO:0008006" key="3">
    <source>
        <dbReference type="Google" id="ProtNLM"/>
    </source>
</evidence>
<dbReference type="Pfam" id="PF06153">
    <property type="entry name" value="CdAMP_rec"/>
    <property type="match status" value="1"/>
</dbReference>
<accession>A0A4Z0R1X4</accession>
<name>A0A4Z0R1X4_9FIRM</name>
<organism evidence="1 2">
    <name type="scientific">Desulfosporosinus fructosivorans</name>
    <dbReference type="NCBI Taxonomy" id="2018669"/>
    <lineage>
        <taxon>Bacteria</taxon>
        <taxon>Bacillati</taxon>
        <taxon>Bacillota</taxon>
        <taxon>Clostridia</taxon>
        <taxon>Eubacteriales</taxon>
        <taxon>Desulfitobacteriaceae</taxon>
        <taxon>Desulfosporosinus</taxon>
    </lineage>
</organism>
<dbReference type="EMBL" id="SPQQ01000007">
    <property type="protein sequence ID" value="TGE36509.1"/>
    <property type="molecule type" value="Genomic_DNA"/>
</dbReference>
<proteinExistence type="predicted"/>
<dbReference type="AlphaFoldDB" id="A0A4Z0R1X4"/>
<comment type="caution">
    <text evidence="1">The sequence shown here is derived from an EMBL/GenBank/DDBJ whole genome shotgun (WGS) entry which is preliminary data.</text>
</comment>
<dbReference type="InterPro" id="IPR010375">
    <property type="entry name" value="CdAMP_rec"/>
</dbReference>
<dbReference type="InterPro" id="IPR011322">
    <property type="entry name" value="N-reg_PII-like_a/b"/>
</dbReference>
<evidence type="ECO:0000313" key="1">
    <source>
        <dbReference type="EMBL" id="TGE36509.1"/>
    </source>
</evidence>